<dbReference type="InterPro" id="IPR015168">
    <property type="entry name" value="SsuA/THI5"/>
</dbReference>
<evidence type="ECO:0000256" key="1">
    <source>
        <dbReference type="SAM" id="SignalP"/>
    </source>
</evidence>
<organism evidence="3 4">
    <name type="scientific">Aquamicrobium terrae</name>
    <dbReference type="NCBI Taxonomy" id="1324945"/>
    <lineage>
        <taxon>Bacteria</taxon>
        <taxon>Pseudomonadati</taxon>
        <taxon>Pseudomonadota</taxon>
        <taxon>Alphaproteobacteria</taxon>
        <taxon>Hyphomicrobiales</taxon>
        <taxon>Phyllobacteriaceae</taxon>
        <taxon>Aquamicrobium</taxon>
    </lineage>
</organism>
<feature type="domain" description="SsuA/THI5-like" evidence="2">
    <location>
        <begin position="47"/>
        <end position="256"/>
    </location>
</feature>
<dbReference type="InterPro" id="IPR027939">
    <property type="entry name" value="NMT1/THI5"/>
</dbReference>
<feature type="chain" id="PRO_5046161040" evidence="1">
    <location>
        <begin position="31"/>
        <end position="330"/>
    </location>
</feature>
<dbReference type="PANTHER" id="PTHR31528">
    <property type="entry name" value="4-AMINO-5-HYDROXYMETHYL-2-METHYLPYRIMIDINE PHOSPHATE SYNTHASE THI11-RELATED"/>
    <property type="match status" value="1"/>
</dbReference>
<feature type="signal peptide" evidence="1">
    <location>
        <begin position="1"/>
        <end position="30"/>
    </location>
</feature>
<evidence type="ECO:0000313" key="3">
    <source>
        <dbReference type="EMBL" id="MET3794836.1"/>
    </source>
</evidence>
<reference evidence="3 4" key="1">
    <citation type="submission" date="2024-06" db="EMBL/GenBank/DDBJ databases">
        <title>Genomic Encyclopedia of Type Strains, Phase IV (KMG-IV): sequencing the most valuable type-strain genomes for metagenomic binning, comparative biology and taxonomic classification.</title>
        <authorList>
            <person name="Goeker M."/>
        </authorList>
    </citation>
    <scope>NUCLEOTIDE SEQUENCE [LARGE SCALE GENOMIC DNA]</scope>
    <source>
        <strain evidence="3 4">DSM 27865</strain>
    </source>
</reference>
<evidence type="ECO:0000259" key="2">
    <source>
        <dbReference type="Pfam" id="PF09084"/>
    </source>
</evidence>
<comment type="caution">
    <text evidence="3">The sequence shown here is derived from an EMBL/GenBank/DDBJ whole genome shotgun (WGS) entry which is preliminary data.</text>
</comment>
<keyword evidence="1" id="KW-0732">Signal</keyword>
<dbReference type="RefSeq" id="WP_354199743.1">
    <property type="nucleotide sequence ID" value="NZ_JBEPML010000030.1"/>
</dbReference>
<dbReference type="SUPFAM" id="SSF53850">
    <property type="entry name" value="Periplasmic binding protein-like II"/>
    <property type="match status" value="1"/>
</dbReference>
<gene>
    <name evidence="3" type="ORF">ABID37_005076</name>
</gene>
<dbReference type="EMBL" id="JBEPML010000030">
    <property type="protein sequence ID" value="MET3794836.1"/>
    <property type="molecule type" value="Genomic_DNA"/>
</dbReference>
<name>A0ABV2N7R5_9HYPH</name>
<dbReference type="PANTHER" id="PTHR31528:SF15">
    <property type="entry name" value="RIBOFLAVIN-BINDING PROTEIN RIBY"/>
    <property type="match status" value="1"/>
</dbReference>
<keyword evidence="4" id="KW-1185">Reference proteome</keyword>
<proteinExistence type="predicted"/>
<dbReference type="Pfam" id="PF09084">
    <property type="entry name" value="NMT1"/>
    <property type="match status" value="1"/>
</dbReference>
<accession>A0ABV2N7R5</accession>
<evidence type="ECO:0000313" key="4">
    <source>
        <dbReference type="Proteomes" id="UP001549076"/>
    </source>
</evidence>
<sequence length="330" mass="35245">MLRVHAFVRGAAIAATAAFTTLMTVHGAMAEDVNVRFSWKLKGEYGFFYLAQKEGLYEKAGLNVRFGEGAGAQAALGALIQGQEDIAVVPGIFAVTAIQKGMPVKIVALYQPAAPVVLISHADNPVKVPADMEGKSIASAVGETSTAYLGVFCAENKIDCGKINKIQMDAQTRIPQFLQKKVDVVGVYRTSDLPVLKEKATEEFATLDLPEYGLKVPGLALVVSAEAVEKNAAKLREFLAATRQGIEHSKKDPQAATAALKAVWQAGPSDSVIQEQIEATSVSIEQPEGKPVGWIEETAITDALKLIASVEDIGEAKPTETFYSNELLSQ</sequence>
<dbReference type="Gene3D" id="3.40.190.10">
    <property type="entry name" value="Periplasmic binding protein-like II"/>
    <property type="match status" value="2"/>
</dbReference>
<dbReference type="Proteomes" id="UP001549076">
    <property type="component" value="Unassembled WGS sequence"/>
</dbReference>
<protein>
    <submittedName>
        <fullName evidence="3">NitT/TauT family transport system substrate-binding protein</fullName>
    </submittedName>
</protein>